<keyword evidence="1" id="KW-0812">Transmembrane</keyword>
<evidence type="ECO:0000313" key="2">
    <source>
        <dbReference type="EMBL" id="KAG5621194.1"/>
    </source>
</evidence>
<dbReference type="EMBL" id="JACXVP010000002">
    <property type="protein sequence ID" value="KAG5621194.1"/>
    <property type="molecule type" value="Genomic_DNA"/>
</dbReference>
<dbReference type="AlphaFoldDB" id="A0A9J6AAD5"/>
<keyword evidence="1" id="KW-1133">Transmembrane helix</keyword>
<name>A0A9J6AAD5_SOLCO</name>
<accession>A0A9J6AAD5</accession>
<organism evidence="2 3">
    <name type="scientific">Solanum commersonii</name>
    <name type="common">Commerson's wild potato</name>
    <name type="synonym">Commerson's nightshade</name>
    <dbReference type="NCBI Taxonomy" id="4109"/>
    <lineage>
        <taxon>Eukaryota</taxon>
        <taxon>Viridiplantae</taxon>
        <taxon>Streptophyta</taxon>
        <taxon>Embryophyta</taxon>
        <taxon>Tracheophyta</taxon>
        <taxon>Spermatophyta</taxon>
        <taxon>Magnoliopsida</taxon>
        <taxon>eudicotyledons</taxon>
        <taxon>Gunneridae</taxon>
        <taxon>Pentapetalae</taxon>
        <taxon>asterids</taxon>
        <taxon>lamiids</taxon>
        <taxon>Solanales</taxon>
        <taxon>Solanaceae</taxon>
        <taxon>Solanoideae</taxon>
        <taxon>Solaneae</taxon>
        <taxon>Solanum</taxon>
    </lineage>
</organism>
<protein>
    <submittedName>
        <fullName evidence="2">Uncharacterized protein</fullName>
    </submittedName>
</protein>
<dbReference type="Proteomes" id="UP000824120">
    <property type="component" value="Chromosome 2"/>
</dbReference>
<reference evidence="2 3" key="1">
    <citation type="submission" date="2020-09" db="EMBL/GenBank/DDBJ databases">
        <title>De no assembly of potato wild relative species, Solanum commersonii.</title>
        <authorList>
            <person name="Cho K."/>
        </authorList>
    </citation>
    <scope>NUCLEOTIDE SEQUENCE [LARGE SCALE GENOMIC DNA]</scope>
    <source>
        <strain evidence="2">LZ3.2</strain>
        <tissue evidence="2">Leaf</tissue>
    </source>
</reference>
<keyword evidence="3" id="KW-1185">Reference proteome</keyword>
<evidence type="ECO:0000256" key="1">
    <source>
        <dbReference type="SAM" id="Phobius"/>
    </source>
</evidence>
<feature type="transmembrane region" description="Helical" evidence="1">
    <location>
        <begin position="12"/>
        <end position="32"/>
    </location>
</feature>
<sequence>MNNKDEVHTSKFPLKICQTLSVLIALLFLLFAKPWVNPLSSVADRNSYKRGKKFQISDCTAVSDCRLQIFLSSKLQISILDCRFKFQFAGFNSSVIDLLSSRLQITVPLCRFIEFQIAYYSLDILIHIDIIKTEKSTKKVPDSKFPSQIPNFNSSLQIY</sequence>
<gene>
    <name evidence="2" type="ORF">H5410_006412</name>
</gene>
<evidence type="ECO:0000313" key="3">
    <source>
        <dbReference type="Proteomes" id="UP000824120"/>
    </source>
</evidence>
<comment type="caution">
    <text evidence="2">The sequence shown here is derived from an EMBL/GenBank/DDBJ whole genome shotgun (WGS) entry which is preliminary data.</text>
</comment>
<keyword evidence="1" id="KW-0472">Membrane</keyword>
<proteinExistence type="predicted"/>